<keyword evidence="2" id="KW-1185">Reference proteome</keyword>
<comment type="caution">
    <text evidence="1">The sequence shown here is derived from an EMBL/GenBank/DDBJ whole genome shotgun (WGS) entry which is preliminary data.</text>
</comment>
<gene>
    <name evidence="1" type="ORF">F4821DRAFT_230460</name>
</gene>
<sequence>MGHIHNAPDDTPTDGPKIVAVATALTVISFCFLCLRYYVRVCLLHAVGADDWFTLGTWLLTFAFTIVSSIQTSWGLGMKHIEDIPPQNVYEYQLLGYVGGPLYILSVLGFKLSLLLCYFRFVHKGMCKYGVSCVLVSCTLFHLACLIVQLAISQPVVKEFDPRIVPFYLASSSLTIVFDFAVMFLPFPVLIKTSLSTRKKVILLGPFALGFFITAIQIIRIQCVKSLTNPLDSGDLILWSTVETNLGIICACIPVLKPLVKPLFEQQQSKPSNANYYKTSWGESTAPTAARQSWKIIRERNMSVDDLYYAEEADIGRATKTDSRDSMLGKNQIRMETDIVITNHRGPEPARVHVGENEYWLNSAEGPADYNMSGRHFAQV</sequence>
<evidence type="ECO:0000313" key="2">
    <source>
        <dbReference type="Proteomes" id="UP001497680"/>
    </source>
</evidence>
<reference evidence="1 2" key="1">
    <citation type="journal article" date="2022" name="New Phytol.">
        <title>Ecological generalism drives hyperdiversity of secondary metabolite gene clusters in xylarialean endophytes.</title>
        <authorList>
            <person name="Franco M.E.E."/>
            <person name="Wisecaver J.H."/>
            <person name="Arnold A.E."/>
            <person name="Ju Y.M."/>
            <person name="Slot J.C."/>
            <person name="Ahrendt S."/>
            <person name="Moore L.P."/>
            <person name="Eastman K.E."/>
            <person name="Scott K."/>
            <person name="Konkel Z."/>
            <person name="Mondo S.J."/>
            <person name="Kuo A."/>
            <person name="Hayes R.D."/>
            <person name="Haridas S."/>
            <person name="Andreopoulos B."/>
            <person name="Riley R."/>
            <person name="LaButti K."/>
            <person name="Pangilinan J."/>
            <person name="Lipzen A."/>
            <person name="Amirebrahimi M."/>
            <person name="Yan J."/>
            <person name="Adam C."/>
            <person name="Keymanesh K."/>
            <person name="Ng V."/>
            <person name="Louie K."/>
            <person name="Northen T."/>
            <person name="Drula E."/>
            <person name="Henrissat B."/>
            <person name="Hsieh H.M."/>
            <person name="Youens-Clark K."/>
            <person name="Lutzoni F."/>
            <person name="Miadlikowska J."/>
            <person name="Eastwood D.C."/>
            <person name="Hamelin R.C."/>
            <person name="Grigoriev I.V."/>
            <person name="U'Ren J.M."/>
        </authorList>
    </citation>
    <scope>NUCLEOTIDE SEQUENCE [LARGE SCALE GENOMIC DNA]</scope>
    <source>
        <strain evidence="1 2">ER1909</strain>
    </source>
</reference>
<protein>
    <submittedName>
        <fullName evidence="1">Uncharacterized protein</fullName>
    </submittedName>
</protein>
<dbReference type="EMBL" id="MU394293">
    <property type="protein sequence ID" value="KAI6090022.1"/>
    <property type="molecule type" value="Genomic_DNA"/>
</dbReference>
<dbReference type="Proteomes" id="UP001497680">
    <property type="component" value="Unassembled WGS sequence"/>
</dbReference>
<accession>A0ACC0DBI6</accession>
<organism evidence="1 2">
    <name type="scientific">Hypoxylon rubiginosum</name>
    <dbReference type="NCBI Taxonomy" id="110542"/>
    <lineage>
        <taxon>Eukaryota</taxon>
        <taxon>Fungi</taxon>
        <taxon>Dikarya</taxon>
        <taxon>Ascomycota</taxon>
        <taxon>Pezizomycotina</taxon>
        <taxon>Sordariomycetes</taxon>
        <taxon>Xylariomycetidae</taxon>
        <taxon>Xylariales</taxon>
        <taxon>Hypoxylaceae</taxon>
        <taxon>Hypoxylon</taxon>
    </lineage>
</organism>
<evidence type="ECO:0000313" key="1">
    <source>
        <dbReference type="EMBL" id="KAI6090022.1"/>
    </source>
</evidence>
<proteinExistence type="predicted"/>
<name>A0ACC0DBI6_9PEZI</name>